<organism evidence="1 2">
    <name type="scientific">Streptomyces kaniharaensis</name>
    <dbReference type="NCBI Taxonomy" id="212423"/>
    <lineage>
        <taxon>Bacteria</taxon>
        <taxon>Bacillati</taxon>
        <taxon>Actinomycetota</taxon>
        <taxon>Actinomycetes</taxon>
        <taxon>Kitasatosporales</taxon>
        <taxon>Streptomycetaceae</taxon>
        <taxon>Streptomyces</taxon>
    </lineage>
</organism>
<dbReference type="RefSeq" id="WP_153466821.1">
    <property type="nucleotide sequence ID" value="NZ_WBOF01000002.1"/>
</dbReference>
<accession>A0A6N7KX54</accession>
<reference evidence="1 2" key="1">
    <citation type="submission" date="2019-09" db="EMBL/GenBank/DDBJ databases">
        <title>Genome Sequences of Streptomyces kaniharaensis ATCC 21070.</title>
        <authorList>
            <person name="Zhu W."/>
            <person name="De Crecy-Lagard V."/>
            <person name="Richards N.G."/>
        </authorList>
    </citation>
    <scope>NUCLEOTIDE SEQUENCE [LARGE SCALE GENOMIC DNA]</scope>
    <source>
        <strain evidence="1 2">SF-557</strain>
    </source>
</reference>
<keyword evidence="2" id="KW-1185">Reference proteome</keyword>
<evidence type="ECO:0000313" key="1">
    <source>
        <dbReference type="EMBL" id="MQS16061.1"/>
    </source>
</evidence>
<comment type="caution">
    <text evidence="1">The sequence shown here is derived from an EMBL/GenBank/DDBJ whole genome shotgun (WGS) entry which is preliminary data.</text>
</comment>
<name>A0A6N7KX54_9ACTN</name>
<dbReference type="AlphaFoldDB" id="A0A6N7KX54"/>
<gene>
    <name evidence="1" type="ORF">F7Q99_28420</name>
</gene>
<proteinExistence type="predicted"/>
<dbReference type="Proteomes" id="UP000450000">
    <property type="component" value="Unassembled WGS sequence"/>
</dbReference>
<sequence>MPTSAGTHAPDHPATCLDAARLWRTWSPWSPQIIVVEIPDPLLTSERLSGPDRLEEEVRGLRLGATQAIARSHPDPYLRHRVEHQVHG</sequence>
<evidence type="ECO:0000313" key="2">
    <source>
        <dbReference type="Proteomes" id="UP000450000"/>
    </source>
</evidence>
<dbReference type="EMBL" id="WBOF01000002">
    <property type="protein sequence ID" value="MQS16061.1"/>
    <property type="molecule type" value="Genomic_DNA"/>
</dbReference>
<protein>
    <submittedName>
        <fullName evidence="1">Uncharacterized protein</fullName>
    </submittedName>
</protein>